<comment type="similarity">
    <text evidence="3">Belongs to the NPL4 family.</text>
</comment>
<dbReference type="PROSITE" id="PS50249">
    <property type="entry name" value="MPN"/>
    <property type="match status" value="1"/>
</dbReference>
<dbReference type="GO" id="GO:0072665">
    <property type="term" value="P:protein localization to vacuole"/>
    <property type="evidence" value="ECO:0007669"/>
    <property type="project" value="EnsemblFungi"/>
</dbReference>
<dbReference type="GO" id="GO:0000837">
    <property type="term" value="C:Doa10p ubiquitin ligase complex"/>
    <property type="evidence" value="ECO:0007669"/>
    <property type="project" value="EnsemblFungi"/>
</dbReference>
<accession>A0A1E3QBI9</accession>
<keyword evidence="6" id="KW-0653">Protein transport</keyword>
<dbReference type="InterPro" id="IPR007717">
    <property type="entry name" value="NPL4_C"/>
</dbReference>
<keyword evidence="5" id="KW-0813">Transport</keyword>
<protein>
    <recommendedName>
        <fullName evidence="4">Nuclear protein localization protein 4</fullName>
    </recommendedName>
</protein>
<evidence type="ECO:0000259" key="7">
    <source>
        <dbReference type="PROSITE" id="PS50249"/>
    </source>
</evidence>
<dbReference type="GO" id="GO:0072671">
    <property type="term" value="P:mitochondria-associated ubiquitin-dependent protein catabolic process"/>
    <property type="evidence" value="ECO:0007669"/>
    <property type="project" value="EnsemblFungi"/>
</dbReference>
<evidence type="ECO:0000256" key="6">
    <source>
        <dbReference type="ARBA" id="ARBA00023010"/>
    </source>
</evidence>
<evidence type="ECO:0000313" key="8">
    <source>
        <dbReference type="EMBL" id="ODQ75031.1"/>
    </source>
</evidence>
<dbReference type="PIRSF" id="PIRSF010052">
    <property type="entry name" value="Polyub_prc_Npl4"/>
    <property type="match status" value="1"/>
</dbReference>
<dbReference type="GO" id="GO:0031625">
    <property type="term" value="F:ubiquitin protein ligase binding"/>
    <property type="evidence" value="ECO:0007669"/>
    <property type="project" value="TreeGrafter"/>
</dbReference>
<dbReference type="GO" id="GO:1900182">
    <property type="term" value="P:positive regulation of protein localization to nucleus"/>
    <property type="evidence" value="ECO:0007669"/>
    <property type="project" value="EnsemblFungi"/>
</dbReference>
<dbReference type="GO" id="GO:0043130">
    <property type="term" value="F:ubiquitin binding"/>
    <property type="evidence" value="ECO:0007669"/>
    <property type="project" value="TreeGrafter"/>
</dbReference>
<dbReference type="InterPro" id="IPR007716">
    <property type="entry name" value="NPL4_Zn-bd_put"/>
</dbReference>
<dbReference type="GO" id="GO:0036266">
    <property type="term" value="C:Cdc48p-Npl4p-Vms1p AAA ATPase complex"/>
    <property type="evidence" value="ECO:0007669"/>
    <property type="project" value="EnsemblFungi"/>
</dbReference>
<dbReference type="InterPro" id="IPR037518">
    <property type="entry name" value="MPN"/>
</dbReference>
<dbReference type="GO" id="GO:0051228">
    <property type="term" value="P:mitotic spindle disassembly"/>
    <property type="evidence" value="ECO:0007669"/>
    <property type="project" value="EnsemblFungi"/>
</dbReference>
<dbReference type="InterPro" id="IPR029071">
    <property type="entry name" value="Ubiquitin-like_domsf"/>
</dbReference>
<dbReference type="Pfam" id="PF05020">
    <property type="entry name" value="zf-NPL4"/>
    <property type="match status" value="1"/>
</dbReference>
<dbReference type="GO" id="GO:0006274">
    <property type="term" value="P:DNA replication termination"/>
    <property type="evidence" value="ECO:0007669"/>
    <property type="project" value="EnsemblFungi"/>
</dbReference>
<dbReference type="GO" id="GO:0000839">
    <property type="term" value="C:Hrd1p ubiquitin ligase ERAD-L complex"/>
    <property type="evidence" value="ECO:0007669"/>
    <property type="project" value="EnsemblFungi"/>
</dbReference>
<dbReference type="GO" id="GO:0099638">
    <property type="term" value="P:endosome to plasma membrane protein transport"/>
    <property type="evidence" value="ECO:0007669"/>
    <property type="project" value="EnsemblFungi"/>
</dbReference>
<keyword evidence="9" id="KW-1185">Reference proteome</keyword>
<dbReference type="GO" id="GO:0071629">
    <property type="term" value="P:cytoplasm protein quality control by the ubiquitin-proteasome system"/>
    <property type="evidence" value="ECO:0007669"/>
    <property type="project" value="EnsemblFungi"/>
</dbReference>
<name>A0A1E3QBI9_LIPST</name>
<dbReference type="GO" id="GO:0048471">
    <property type="term" value="C:perinuclear region of cytoplasm"/>
    <property type="evidence" value="ECO:0007669"/>
    <property type="project" value="UniProtKB-SubCell"/>
</dbReference>
<dbReference type="GO" id="GO:0030970">
    <property type="term" value="P:retrograde protein transport, ER to cytosol"/>
    <property type="evidence" value="ECO:0007669"/>
    <property type="project" value="EnsemblFungi"/>
</dbReference>
<evidence type="ECO:0000256" key="1">
    <source>
        <dbReference type="ARBA" id="ARBA00004335"/>
    </source>
</evidence>
<evidence type="ECO:0000256" key="3">
    <source>
        <dbReference type="ARBA" id="ARBA00011025"/>
    </source>
</evidence>
<dbReference type="OrthoDB" id="10251089at2759"/>
<dbReference type="SUPFAM" id="SSF54236">
    <property type="entry name" value="Ubiquitin-like"/>
    <property type="match status" value="1"/>
</dbReference>
<keyword evidence="5" id="KW-0509">mRNA transport</keyword>
<evidence type="ECO:0000256" key="4">
    <source>
        <dbReference type="ARBA" id="ARBA00019709"/>
    </source>
</evidence>
<dbReference type="GO" id="GO:0036435">
    <property type="term" value="F:K48-linked polyubiquitin modification-dependent protein binding"/>
    <property type="evidence" value="ECO:0007669"/>
    <property type="project" value="EnsemblFungi"/>
</dbReference>
<dbReference type="Proteomes" id="UP000094385">
    <property type="component" value="Unassembled WGS sequence"/>
</dbReference>
<sequence length="498" mass="54251">MIVRFRGKDGSYRVQVESQDDFKVLSERLLSQLPSTVDPGSVSVSDQPVGQGKQLAELFGRSISDLKLKHGDLLFVSYSEEAPEISKTAVASPLPTAVRLNGRPVSEAEAHITIPLPFAGNTASVNSPWENVVQESVDTFLDSQDGKVIRKRDSKMCKHSERGMCDYCMPLEPFDAGYLKDHGIKFMSFHSYIRKLNSSSSNANAGTAAASSFVPPLSEADFRIKKKCPSGHAPWPAGICSKCQPSAITLQQQPFRMVDHVEFANSGIVNSFIDNWRRTGNQAIGYLYGRYEPYSKVPLGTKAVVEAIYEPPQVTAIDGVTLTLPWDSEAEVDAAAGSAKAGGLKKVGVIFTDLVDAGKGDGTVVCKRHADSYFLSSLEIVFAATLQQKHPSSTRWSDTGKFSSKFVTCVISGNVDGQIEISAYQVSNTAEAMVQADIIEPSVSPELMLVKDATDKRYVPDVFFRRVNEYNAAVQENANPVFPVEYLLVTLSHGFPAS</sequence>
<dbReference type="PANTHER" id="PTHR12710:SF0">
    <property type="entry name" value="NUCLEAR PROTEIN LOCALIZATION PROTEIN 4 HOMOLOG"/>
    <property type="match status" value="1"/>
</dbReference>
<dbReference type="STRING" id="675824.A0A1E3QBI9"/>
<organism evidence="8 9">
    <name type="scientific">Lipomyces starkeyi NRRL Y-11557</name>
    <dbReference type="NCBI Taxonomy" id="675824"/>
    <lineage>
        <taxon>Eukaryota</taxon>
        <taxon>Fungi</taxon>
        <taxon>Dikarya</taxon>
        <taxon>Ascomycota</taxon>
        <taxon>Saccharomycotina</taxon>
        <taxon>Lipomycetes</taxon>
        <taxon>Lipomycetales</taxon>
        <taxon>Lipomycetaceae</taxon>
        <taxon>Lipomyces</taxon>
    </lineage>
</organism>
<dbReference type="EMBL" id="KV454291">
    <property type="protein sequence ID" value="ODQ75031.1"/>
    <property type="molecule type" value="Genomic_DNA"/>
</dbReference>
<reference evidence="8 9" key="1">
    <citation type="journal article" date="2016" name="Proc. Natl. Acad. Sci. U.S.A.">
        <title>Comparative genomics of biotechnologically important yeasts.</title>
        <authorList>
            <person name="Riley R."/>
            <person name="Haridas S."/>
            <person name="Wolfe K.H."/>
            <person name="Lopes M.R."/>
            <person name="Hittinger C.T."/>
            <person name="Goeker M."/>
            <person name="Salamov A.A."/>
            <person name="Wisecaver J.H."/>
            <person name="Long T.M."/>
            <person name="Calvey C.H."/>
            <person name="Aerts A.L."/>
            <person name="Barry K.W."/>
            <person name="Choi C."/>
            <person name="Clum A."/>
            <person name="Coughlan A.Y."/>
            <person name="Deshpande S."/>
            <person name="Douglass A.P."/>
            <person name="Hanson S.J."/>
            <person name="Klenk H.-P."/>
            <person name="LaButti K.M."/>
            <person name="Lapidus A."/>
            <person name="Lindquist E.A."/>
            <person name="Lipzen A.M."/>
            <person name="Meier-Kolthoff J.P."/>
            <person name="Ohm R.A."/>
            <person name="Otillar R.P."/>
            <person name="Pangilinan J.L."/>
            <person name="Peng Y."/>
            <person name="Rokas A."/>
            <person name="Rosa C.A."/>
            <person name="Scheuner C."/>
            <person name="Sibirny A.A."/>
            <person name="Slot J.C."/>
            <person name="Stielow J.B."/>
            <person name="Sun H."/>
            <person name="Kurtzman C.P."/>
            <person name="Blackwell M."/>
            <person name="Grigoriev I.V."/>
            <person name="Jeffries T.W."/>
        </authorList>
    </citation>
    <scope>NUCLEOTIDE SEQUENCE [LARGE SCALE GENOMIC DNA]</scope>
    <source>
        <strain evidence="8 9">NRRL Y-11557</strain>
    </source>
</reference>
<dbReference type="Pfam" id="PF05021">
    <property type="entry name" value="NPL4"/>
    <property type="match status" value="1"/>
</dbReference>
<dbReference type="InterPro" id="IPR016563">
    <property type="entry name" value="Npl4"/>
</dbReference>
<dbReference type="GO" id="GO:1990112">
    <property type="term" value="C:RQC complex"/>
    <property type="evidence" value="ECO:0007669"/>
    <property type="project" value="EnsemblFungi"/>
</dbReference>
<dbReference type="GO" id="GO:0031965">
    <property type="term" value="C:nuclear membrane"/>
    <property type="evidence" value="ECO:0007669"/>
    <property type="project" value="UniProtKB-SubCell"/>
</dbReference>
<dbReference type="PANTHER" id="PTHR12710">
    <property type="entry name" value="NUCLEAR PROTEIN LOCALIZATION 4"/>
    <property type="match status" value="1"/>
</dbReference>
<dbReference type="GO" id="GO:0030894">
    <property type="term" value="C:replisome"/>
    <property type="evidence" value="ECO:0007669"/>
    <property type="project" value="EnsemblFungi"/>
</dbReference>
<feature type="domain" description="MPN" evidence="7">
    <location>
        <begin position="261"/>
        <end position="402"/>
    </location>
</feature>
<dbReference type="GO" id="GO:0034098">
    <property type="term" value="C:VCP-NPL4-UFD1 AAA ATPase complex"/>
    <property type="evidence" value="ECO:0007669"/>
    <property type="project" value="EnsemblFungi"/>
</dbReference>
<dbReference type="GO" id="GO:0051028">
    <property type="term" value="P:mRNA transport"/>
    <property type="evidence" value="ECO:0007669"/>
    <property type="project" value="UniProtKB-KW"/>
</dbReference>
<dbReference type="AlphaFoldDB" id="A0A1E3QBI9"/>
<evidence type="ECO:0000256" key="5">
    <source>
        <dbReference type="ARBA" id="ARBA00022816"/>
    </source>
</evidence>
<gene>
    <name evidence="8" type="ORF">LIPSTDRAFT_236717</name>
</gene>
<proteinExistence type="inferred from homology"/>
<dbReference type="Gene3D" id="3.10.20.90">
    <property type="entry name" value="Phosphatidylinositol 3-kinase Catalytic Subunit, Chain A, domain 1"/>
    <property type="match status" value="1"/>
</dbReference>
<evidence type="ECO:0000256" key="2">
    <source>
        <dbReference type="ARBA" id="ARBA00004556"/>
    </source>
</evidence>
<comment type="subcellular location">
    <subcellularLocation>
        <location evidence="2">Cytoplasm</location>
        <location evidence="2">Perinuclear region</location>
    </subcellularLocation>
    <subcellularLocation>
        <location evidence="1">Nucleus membrane</location>
        <topology evidence="1">Peripheral membrane protein</topology>
        <orientation evidence="1">Cytoplasmic side</orientation>
    </subcellularLocation>
</comment>
<evidence type="ECO:0000313" key="9">
    <source>
        <dbReference type="Proteomes" id="UP000094385"/>
    </source>
</evidence>
<dbReference type="GO" id="GO:1990116">
    <property type="term" value="P:ribosome-associated ubiquitin-dependent protein catabolic process"/>
    <property type="evidence" value="ECO:0007669"/>
    <property type="project" value="EnsemblFungi"/>
</dbReference>
<dbReference type="GO" id="GO:0070651">
    <property type="term" value="P:nonfunctional rRNA decay"/>
    <property type="evidence" value="ECO:0007669"/>
    <property type="project" value="EnsemblFungi"/>
</dbReference>
<dbReference type="CDD" id="cd08061">
    <property type="entry name" value="MPN_NPL4"/>
    <property type="match status" value="1"/>
</dbReference>
<keyword evidence="6" id="KW-0811">Translocation</keyword>